<reference evidence="2 3" key="1">
    <citation type="submission" date="2017-09" db="EMBL/GenBank/DDBJ databases">
        <title>Bloom of a denitrifying methanotroph, Candidatus Methylomirabilis limnetica, in a deep stratified lake.</title>
        <authorList>
            <person name="Graf J.S."/>
            <person name="Marchant H.K."/>
            <person name="Tienken D."/>
            <person name="Hach P.F."/>
            <person name="Brand A."/>
            <person name="Schubert C.J."/>
            <person name="Kuypers M.M."/>
            <person name="Milucka J."/>
        </authorList>
    </citation>
    <scope>NUCLEOTIDE SEQUENCE [LARGE SCALE GENOMIC DNA]</scope>
    <source>
        <strain evidence="2 3">Zug</strain>
    </source>
</reference>
<dbReference type="InterPro" id="IPR047655">
    <property type="entry name" value="Transpos_IS630-like"/>
</dbReference>
<keyword evidence="3" id="KW-1185">Reference proteome</keyword>
<dbReference type="PANTHER" id="PTHR30347">
    <property type="entry name" value="POTASSIUM CHANNEL RELATED"/>
    <property type="match status" value="1"/>
</dbReference>
<accession>A0A2T4TXK4</accession>
<dbReference type="PANTHER" id="PTHR30347:SF1">
    <property type="entry name" value="MECHANOSENSITIVE CHANNEL MSCK"/>
    <property type="match status" value="1"/>
</dbReference>
<feature type="domain" description="Tc1-like transposase DDE" evidence="1">
    <location>
        <begin position="172"/>
        <end position="317"/>
    </location>
</feature>
<dbReference type="EMBL" id="NVQC01000022">
    <property type="protein sequence ID" value="PTL35851.1"/>
    <property type="molecule type" value="Genomic_DNA"/>
</dbReference>
<reference evidence="3" key="2">
    <citation type="journal article" date="2018" name="Environ. Microbiol.">
        <title>Bloom of a denitrifying methanotroph, 'Candidatus Methylomirabilis limnetica', in a deep stratified lake.</title>
        <authorList>
            <person name="Graf J.S."/>
            <person name="Mayr M.J."/>
            <person name="Marchant H.K."/>
            <person name="Tienken D."/>
            <person name="Hach P.F."/>
            <person name="Brand A."/>
            <person name="Schubert C.J."/>
            <person name="Kuypers M.M."/>
            <person name="Milucka J."/>
        </authorList>
    </citation>
    <scope>NUCLEOTIDE SEQUENCE [LARGE SCALE GENOMIC DNA]</scope>
    <source>
        <strain evidence="3">Zug</strain>
    </source>
</reference>
<dbReference type="GO" id="GO:0003676">
    <property type="term" value="F:nucleic acid binding"/>
    <property type="evidence" value="ECO:0007669"/>
    <property type="project" value="InterPro"/>
</dbReference>
<dbReference type="InterPro" id="IPR012337">
    <property type="entry name" value="RNaseH-like_sf"/>
</dbReference>
<proteinExistence type="predicted"/>
<dbReference type="SUPFAM" id="SSF46689">
    <property type="entry name" value="Homeodomain-like"/>
    <property type="match status" value="1"/>
</dbReference>
<dbReference type="Gene3D" id="3.30.420.10">
    <property type="entry name" value="Ribonuclease H-like superfamily/Ribonuclease H"/>
    <property type="match status" value="1"/>
</dbReference>
<dbReference type="Pfam" id="PF13358">
    <property type="entry name" value="DDE_3"/>
    <property type="match status" value="1"/>
</dbReference>
<dbReference type="InterPro" id="IPR052702">
    <property type="entry name" value="MscS-like_channel"/>
</dbReference>
<evidence type="ECO:0000313" key="2">
    <source>
        <dbReference type="EMBL" id="PTL35851.1"/>
    </source>
</evidence>
<gene>
    <name evidence="2" type="ORF">CLG94_08860</name>
</gene>
<dbReference type="Pfam" id="PF13565">
    <property type="entry name" value="HTH_32"/>
    <property type="match status" value="1"/>
</dbReference>
<name>A0A2T4TXK4_9BACT</name>
<dbReference type="Proteomes" id="UP000241436">
    <property type="component" value="Unassembled WGS sequence"/>
</dbReference>
<sequence length="361" mass="41204">MRTACDIVLTDTERSTLQRWSRGRSTPIRVVLRSRLVLLAAQGLMNKDIATAVGTSRQSVGLWRSRFAAQRLAGIEQDAPRGGRRPTRRDQVARLILERTTQTVPCNATHWSVRTLGTALGISPTMVHRVWKAHGLKPHLSRTFKLSNDPSFVEKLLDIVGLYLNPPEHALVLCADEKSQIQALDRTQPGLPLKKGRCGTYTHDYKRNGTTTLFAALELAEGRLIGSCMPRHRHQEWITFLTRIDTQTPADLDLHLIIDNYATHKHPAVQRWLQRHPRFHMHFTPTASSWLNLIERWFRELTDKRIRRGTFHSEQHLIQAIMDYMTEHNQHPKSFAWTAKAETILAKVARARAVLDKSASA</sequence>
<dbReference type="SUPFAM" id="SSF53098">
    <property type="entry name" value="Ribonuclease H-like"/>
    <property type="match status" value="1"/>
</dbReference>
<dbReference type="InterPro" id="IPR009057">
    <property type="entry name" value="Homeodomain-like_sf"/>
</dbReference>
<dbReference type="InterPro" id="IPR036397">
    <property type="entry name" value="RNaseH_sf"/>
</dbReference>
<dbReference type="RefSeq" id="WP_107562724.1">
    <property type="nucleotide sequence ID" value="NZ_NVQC01000022.1"/>
</dbReference>
<organism evidence="2 3">
    <name type="scientific">Candidatus Methylomirabilis limnetica</name>
    <dbReference type="NCBI Taxonomy" id="2033718"/>
    <lineage>
        <taxon>Bacteria</taxon>
        <taxon>Candidatus Methylomirabilota</taxon>
        <taxon>Candidatus Methylomirabilia</taxon>
        <taxon>Candidatus Methylomirabilales</taxon>
        <taxon>Candidatus Methylomirabilaceae</taxon>
        <taxon>Candidatus Methylomirabilis</taxon>
    </lineage>
</organism>
<evidence type="ECO:0000259" key="1">
    <source>
        <dbReference type="Pfam" id="PF13358"/>
    </source>
</evidence>
<protein>
    <submittedName>
        <fullName evidence="2">IS630 family transposase</fullName>
    </submittedName>
</protein>
<comment type="caution">
    <text evidence="2">The sequence shown here is derived from an EMBL/GenBank/DDBJ whole genome shotgun (WGS) entry which is preliminary data.</text>
</comment>
<dbReference type="NCBIfam" id="NF033545">
    <property type="entry name" value="transpos_IS630"/>
    <property type="match status" value="1"/>
</dbReference>
<dbReference type="OrthoDB" id="2375382at2"/>
<dbReference type="InterPro" id="IPR038717">
    <property type="entry name" value="Tc1-like_DDE_dom"/>
</dbReference>
<evidence type="ECO:0000313" key="3">
    <source>
        <dbReference type="Proteomes" id="UP000241436"/>
    </source>
</evidence>
<dbReference type="AlphaFoldDB" id="A0A2T4TXK4"/>